<dbReference type="OrthoDB" id="343383at2"/>
<keyword evidence="7" id="KW-1185">Reference proteome</keyword>
<dbReference type="Pfam" id="PF00196">
    <property type="entry name" value="GerE"/>
    <property type="match status" value="1"/>
</dbReference>
<evidence type="ECO:0000259" key="5">
    <source>
        <dbReference type="PROSITE" id="PS50043"/>
    </source>
</evidence>
<name>A0A4R4DNZ9_9PROT</name>
<evidence type="ECO:0000256" key="4">
    <source>
        <dbReference type="SAM" id="MobiDB-lite"/>
    </source>
</evidence>
<dbReference type="PROSITE" id="PS00622">
    <property type="entry name" value="HTH_LUXR_1"/>
    <property type="match status" value="1"/>
</dbReference>
<accession>A0A4R4DNZ9</accession>
<keyword evidence="2" id="KW-0238">DNA-binding</keyword>
<reference evidence="6 7" key="1">
    <citation type="submission" date="2019-03" db="EMBL/GenBank/DDBJ databases">
        <title>Paracraurococcus aquatilis NE82 genome sequence.</title>
        <authorList>
            <person name="Zhao Y."/>
            <person name="Du Z."/>
        </authorList>
    </citation>
    <scope>NUCLEOTIDE SEQUENCE [LARGE SCALE GENOMIC DNA]</scope>
    <source>
        <strain evidence="6 7">NE82</strain>
    </source>
</reference>
<feature type="domain" description="HTH luxR-type" evidence="5">
    <location>
        <begin position="210"/>
        <end position="275"/>
    </location>
</feature>
<comment type="caution">
    <text evidence="6">The sequence shown here is derived from an EMBL/GenBank/DDBJ whole genome shotgun (WGS) entry which is preliminary data.</text>
</comment>
<dbReference type="GO" id="GO:0003677">
    <property type="term" value="F:DNA binding"/>
    <property type="evidence" value="ECO:0007669"/>
    <property type="project" value="UniProtKB-KW"/>
</dbReference>
<evidence type="ECO:0000256" key="2">
    <source>
        <dbReference type="ARBA" id="ARBA00023125"/>
    </source>
</evidence>
<dbReference type="EMBL" id="SKBM01000008">
    <property type="protein sequence ID" value="TCZ63262.1"/>
    <property type="molecule type" value="Genomic_DNA"/>
</dbReference>
<keyword evidence="1" id="KW-0805">Transcription regulation</keyword>
<proteinExistence type="predicted"/>
<dbReference type="InterPro" id="IPR036388">
    <property type="entry name" value="WH-like_DNA-bd_sf"/>
</dbReference>
<dbReference type="PRINTS" id="PR00038">
    <property type="entry name" value="HTHLUXR"/>
</dbReference>
<evidence type="ECO:0000313" key="6">
    <source>
        <dbReference type="EMBL" id="TCZ63262.1"/>
    </source>
</evidence>
<gene>
    <name evidence="6" type="ORF">EXY23_10560</name>
</gene>
<dbReference type="Gene3D" id="1.10.10.10">
    <property type="entry name" value="Winged helix-like DNA-binding domain superfamily/Winged helix DNA-binding domain"/>
    <property type="match status" value="1"/>
</dbReference>
<dbReference type="PROSITE" id="PS50043">
    <property type="entry name" value="HTH_LUXR_2"/>
    <property type="match status" value="1"/>
</dbReference>
<organism evidence="6 7">
    <name type="scientific">Roseicella aquatilis</name>
    <dbReference type="NCBI Taxonomy" id="2527868"/>
    <lineage>
        <taxon>Bacteria</taxon>
        <taxon>Pseudomonadati</taxon>
        <taxon>Pseudomonadota</taxon>
        <taxon>Alphaproteobacteria</taxon>
        <taxon>Acetobacterales</taxon>
        <taxon>Roseomonadaceae</taxon>
        <taxon>Roseicella</taxon>
    </lineage>
</organism>
<evidence type="ECO:0000256" key="3">
    <source>
        <dbReference type="ARBA" id="ARBA00023163"/>
    </source>
</evidence>
<evidence type="ECO:0000313" key="7">
    <source>
        <dbReference type="Proteomes" id="UP000295023"/>
    </source>
</evidence>
<evidence type="ECO:0000256" key="1">
    <source>
        <dbReference type="ARBA" id="ARBA00023015"/>
    </source>
</evidence>
<feature type="region of interest" description="Disordered" evidence="4">
    <location>
        <begin position="1"/>
        <end position="20"/>
    </location>
</feature>
<protein>
    <submittedName>
        <fullName evidence="6">LuxR family transcriptional regulator</fullName>
    </submittedName>
</protein>
<dbReference type="PANTHER" id="PTHR44688">
    <property type="entry name" value="DNA-BINDING TRANSCRIPTIONAL ACTIVATOR DEVR_DOSR"/>
    <property type="match status" value="1"/>
</dbReference>
<dbReference type="SMART" id="SM00421">
    <property type="entry name" value="HTH_LUXR"/>
    <property type="match status" value="1"/>
</dbReference>
<dbReference type="SUPFAM" id="SSF46894">
    <property type="entry name" value="C-terminal effector domain of the bipartite response regulators"/>
    <property type="match status" value="1"/>
</dbReference>
<dbReference type="Proteomes" id="UP000295023">
    <property type="component" value="Unassembled WGS sequence"/>
</dbReference>
<dbReference type="AlphaFoldDB" id="A0A4R4DNZ9"/>
<dbReference type="InterPro" id="IPR000792">
    <property type="entry name" value="Tscrpt_reg_LuxR_C"/>
</dbReference>
<dbReference type="GO" id="GO:0006355">
    <property type="term" value="P:regulation of DNA-templated transcription"/>
    <property type="evidence" value="ECO:0007669"/>
    <property type="project" value="InterPro"/>
</dbReference>
<dbReference type="PANTHER" id="PTHR44688:SF16">
    <property type="entry name" value="DNA-BINDING TRANSCRIPTIONAL ACTIVATOR DEVR_DOSR"/>
    <property type="match status" value="1"/>
</dbReference>
<dbReference type="InterPro" id="IPR016032">
    <property type="entry name" value="Sig_transdc_resp-reg_C-effctor"/>
</dbReference>
<sequence>MAASSWASPMDRAGAGPPSVPPVGDIPALLVQPGPRAEALARVVGALGQPGFLPEFARACEVLFAADQVTGFVIEPHRVRCLLAHRPRGQRLVEDLCRDYAARWHRRDPLLREEAGAAALRIRAVAAEEIADADYRARLFATVDLGGKIAVIARRPGQVLTWNLYFRRRAAGAMARAAAVLAELGPLLAEALRKHDALSGAGEGRLPDRLRELCPGLSPRELDVASRIAAGQGVAEIAAALGIGAQTVMTFRRRAYGKLGIRSRAELFARCLGGVPGAVSGIASSATAKASRPMPASATKAVPAP</sequence>
<dbReference type="CDD" id="cd06170">
    <property type="entry name" value="LuxR_C_like"/>
    <property type="match status" value="1"/>
</dbReference>
<keyword evidence="3" id="KW-0804">Transcription</keyword>